<organism evidence="1 2">
    <name type="scientific">Pseudomonas solani</name>
    <dbReference type="NCBI Taxonomy" id="2731552"/>
    <lineage>
        <taxon>Bacteria</taxon>
        <taxon>Pseudomonadati</taxon>
        <taxon>Pseudomonadota</taxon>
        <taxon>Gammaproteobacteria</taxon>
        <taxon>Pseudomonadales</taxon>
        <taxon>Pseudomonadaceae</taxon>
        <taxon>Pseudomonas</taxon>
    </lineage>
</organism>
<reference evidence="1" key="1">
    <citation type="submission" date="2020-05" db="EMBL/GenBank/DDBJ databases">
        <title>Complete genome sequence of Pseudomonas sp. Sm006.</title>
        <authorList>
            <person name="Takeuchi K."/>
            <person name="Someya N."/>
        </authorList>
    </citation>
    <scope>NUCLEOTIDE SEQUENCE</scope>
    <source>
        <strain evidence="1">Sm006</strain>
    </source>
</reference>
<dbReference type="EMBL" id="AP023081">
    <property type="protein sequence ID" value="BCD84033.1"/>
    <property type="molecule type" value="Genomic_DNA"/>
</dbReference>
<gene>
    <name evidence="1" type="ORF">PSm6_04400</name>
</gene>
<protein>
    <recommendedName>
        <fullName evidence="3">Twin-arginine translocation signal domain-containing protein</fullName>
    </recommendedName>
</protein>
<evidence type="ECO:0000313" key="2">
    <source>
        <dbReference type="Proteomes" id="UP001064896"/>
    </source>
</evidence>
<keyword evidence="2" id="KW-1185">Reference proteome</keyword>
<sequence>MRRRDFMKGAALGSVALTLPEVKASNRLYGTPGSIIARDSGGDNRLRLLMSRGEVPLGVWEDVVDFTRLWSAVSKDAALASEFYSSRSALLERMGISEQLIAPRSVEEQLLLASQDPIVRAASKDGDYPRYLGRLNEMGIFAASSKIRQRVNDLLESDPEDLKGLLTRSVPEQMLESEYASDLQKLKAILTPEDGSSSLQRRSLDAPVARAAVGAVAIAVVAVGVATYVVAAVNVAIGVNLAVQLSVVVNVAVRTGGGGGSSCGGGCHGVQPGQMLDVDSAAVRLAQASGNSRLLSQGLRRQVRKEVIACAYAAHELGVISLPRVGRKQALDLLCGITYRMAGI</sequence>
<evidence type="ECO:0008006" key="3">
    <source>
        <dbReference type="Google" id="ProtNLM"/>
    </source>
</evidence>
<evidence type="ECO:0000313" key="1">
    <source>
        <dbReference type="EMBL" id="BCD84033.1"/>
    </source>
</evidence>
<accession>A0ABM7L3J3</accession>
<proteinExistence type="predicted"/>
<dbReference type="RefSeq" id="WP_169708488.1">
    <property type="nucleotide sequence ID" value="NZ_AP023081.1"/>
</dbReference>
<dbReference type="Proteomes" id="UP001064896">
    <property type="component" value="Chromosome"/>
</dbReference>
<name>A0ABM7L3J3_9PSED</name>